<dbReference type="AlphaFoldDB" id="A0AAV3QYE5"/>
<reference evidence="1 2" key="1">
    <citation type="submission" date="2024-01" db="EMBL/GenBank/DDBJ databases">
        <title>The complete chloroplast genome sequence of Lithospermum erythrorhizon: insights into the phylogenetic relationship among Boraginaceae species and the maternal lineages of purple gromwells.</title>
        <authorList>
            <person name="Okada T."/>
            <person name="Watanabe K."/>
        </authorList>
    </citation>
    <scope>NUCLEOTIDE SEQUENCE [LARGE SCALE GENOMIC DNA]</scope>
</reference>
<dbReference type="EMBL" id="BAABME010006522">
    <property type="protein sequence ID" value="GAA0168600.1"/>
    <property type="molecule type" value="Genomic_DNA"/>
</dbReference>
<evidence type="ECO:0000313" key="2">
    <source>
        <dbReference type="Proteomes" id="UP001454036"/>
    </source>
</evidence>
<dbReference type="Proteomes" id="UP001454036">
    <property type="component" value="Unassembled WGS sequence"/>
</dbReference>
<accession>A0AAV3QYE5</accession>
<sequence>MIKIEGLLRSRVAGSGAAFPSTENVVQTRYFEDWVSFKQDFINSLSNSGFEWNNGLEATLDTIGFHDGSPQ</sequence>
<comment type="caution">
    <text evidence="1">The sequence shown here is derived from an EMBL/GenBank/DDBJ whole genome shotgun (WGS) entry which is preliminary data.</text>
</comment>
<keyword evidence="2" id="KW-1185">Reference proteome</keyword>
<gene>
    <name evidence="1" type="ORF">LIER_23277</name>
</gene>
<name>A0AAV3QYE5_LITER</name>
<protein>
    <recommendedName>
        <fullName evidence="3">Myb/SANT-like domain-containing protein</fullName>
    </recommendedName>
</protein>
<evidence type="ECO:0000313" key="1">
    <source>
        <dbReference type="EMBL" id="GAA0168600.1"/>
    </source>
</evidence>
<organism evidence="1 2">
    <name type="scientific">Lithospermum erythrorhizon</name>
    <name type="common">Purple gromwell</name>
    <name type="synonym">Lithospermum officinale var. erythrorhizon</name>
    <dbReference type="NCBI Taxonomy" id="34254"/>
    <lineage>
        <taxon>Eukaryota</taxon>
        <taxon>Viridiplantae</taxon>
        <taxon>Streptophyta</taxon>
        <taxon>Embryophyta</taxon>
        <taxon>Tracheophyta</taxon>
        <taxon>Spermatophyta</taxon>
        <taxon>Magnoliopsida</taxon>
        <taxon>eudicotyledons</taxon>
        <taxon>Gunneridae</taxon>
        <taxon>Pentapetalae</taxon>
        <taxon>asterids</taxon>
        <taxon>lamiids</taxon>
        <taxon>Boraginales</taxon>
        <taxon>Boraginaceae</taxon>
        <taxon>Boraginoideae</taxon>
        <taxon>Lithospermeae</taxon>
        <taxon>Lithospermum</taxon>
    </lineage>
</organism>
<proteinExistence type="predicted"/>
<evidence type="ECO:0008006" key="3">
    <source>
        <dbReference type="Google" id="ProtNLM"/>
    </source>
</evidence>